<organism evidence="5 6">
    <name type="scientific">Podospora australis</name>
    <dbReference type="NCBI Taxonomy" id="1536484"/>
    <lineage>
        <taxon>Eukaryota</taxon>
        <taxon>Fungi</taxon>
        <taxon>Dikarya</taxon>
        <taxon>Ascomycota</taxon>
        <taxon>Pezizomycotina</taxon>
        <taxon>Sordariomycetes</taxon>
        <taxon>Sordariomycetidae</taxon>
        <taxon>Sordariales</taxon>
        <taxon>Podosporaceae</taxon>
        <taxon>Podospora</taxon>
    </lineage>
</organism>
<evidence type="ECO:0008006" key="7">
    <source>
        <dbReference type="Google" id="ProtNLM"/>
    </source>
</evidence>
<dbReference type="GO" id="GO:0051698">
    <property type="term" value="F:saccharopine oxidase activity"/>
    <property type="evidence" value="ECO:0007669"/>
    <property type="project" value="TreeGrafter"/>
</dbReference>
<evidence type="ECO:0000313" key="6">
    <source>
        <dbReference type="Proteomes" id="UP001302126"/>
    </source>
</evidence>
<dbReference type="EMBL" id="MU864667">
    <property type="protein sequence ID" value="KAK4182389.1"/>
    <property type="molecule type" value="Genomic_DNA"/>
</dbReference>
<sequence length="235" mass="26254">MDSSPDDSAMHTGHWILAAGVTEGVEILPEGHIMDLEKMPVGMNDNPTLRGRYPPTTKTECPEVLGTNYLPQHRQPSSFWNSNIDAPSRIRLCAMGRALDSPKGVESAPRSMFGLNPQMAFGQNFKEMRICWQVPSGRDDIELGANNSIAIREATTPDEHFIISPRSACNNLFIATCGSFHGFKFLPVIGKYVVQMLNGQLDVEWRKRWAWNRETTLAEGIKNKSPPTELRDLLS</sequence>
<keyword evidence="6" id="KW-1185">Reference proteome</keyword>
<evidence type="ECO:0000313" key="5">
    <source>
        <dbReference type="EMBL" id="KAK4182389.1"/>
    </source>
</evidence>
<keyword evidence="3" id="KW-0274">FAD</keyword>
<evidence type="ECO:0000256" key="1">
    <source>
        <dbReference type="ARBA" id="ARBA00001974"/>
    </source>
</evidence>
<evidence type="ECO:0000256" key="4">
    <source>
        <dbReference type="ARBA" id="ARBA00023002"/>
    </source>
</evidence>
<dbReference type="InterPro" id="IPR045170">
    <property type="entry name" value="MTOX"/>
</dbReference>
<keyword evidence="4" id="KW-0560">Oxidoreductase</keyword>
<dbReference type="Proteomes" id="UP001302126">
    <property type="component" value="Unassembled WGS sequence"/>
</dbReference>
<dbReference type="AlphaFoldDB" id="A0AAN6WHW1"/>
<dbReference type="PANTHER" id="PTHR10961">
    <property type="entry name" value="PEROXISOMAL SARCOSINE OXIDASE"/>
    <property type="match status" value="1"/>
</dbReference>
<proteinExistence type="predicted"/>
<comment type="cofactor">
    <cofactor evidence="1">
        <name>FAD</name>
        <dbReference type="ChEBI" id="CHEBI:57692"/>
    </cofactor>
</comment>
<reference evidence="5" key="2">
    <citation type="submission" date="2023-05" db="EMBL/GenBank/DDBJ databases">
        <authorList>
            <consortium name="Lawrence Berkeley National Laboratory"/>
            <person name="Steindorff A."/>
            <person name="Hensen N."/>
            <person name="Bonometti L."/>
            <person name="Westerberg I."/>
            <person name="Brannstrom I.O."/>
            <person name="Guillou S."/>
            <person name="Cros-Aarteil S."/>
            <person name="Calhoun S."/>
            <person name="Haridas S."/>
            <person name="Kuo A."/>
            <person name="Mondo S."/>
            <person name="Pangilinan J."/>
            <person name="Riley R."/>
            <person name="Labutti K."/>
            <person name="Andreopoulos B."/>
            <person name="Lipzen A."/>
            <person name="Chen C."/>
            <person name="Yanf M."/>
            <person name="Daum C."/>
            <person name="Ng V."/>
            <person name="Clum A."/>
            <person name="Ohm R."/>
            <person name="Martin F."/>
            <person name="Silar P."/>
            <person name="Natvig D."/>
            <person name="Lalanne C."/>
            <person name="Gautier V."/>
            <person name="Ament-Velasquez S.L."/>
            <person name="Kruys A."/>
            <person name="Hutchinson M.I."/>
            <person name="Powell A.J."/>
            <person name="Barry K."/>
            <person name="Miller A.N."/>
            <person name="Grigoriev I.V."/>
            <person name="Debuchy R."/>
            <person name="Gladieux P."/>
            <person name="Thoren M.H."/>
            <person name="Johannesson H."/>
        </authorList>
    </citation>
    <scope>NUCLEOTIDE SEQUENCE</scope>
    <source>
        <strain evidence="5">PSN309</strain>
    </source>
</reference>
<dbReference type="InterPro" id="IPR036188">
    <property type="entry name" value="FAD/NAD-bd_sf"/>
</dbReference>
<name>A0AAN6WHW1_9PEZI</name>
<protein>
    <recommendedName>
        <fullName evidence="7">Sarcosine oxidase</fullName>
    </recommendedName>
</protein>
<comment type="caution">
    <text evidence="5">The sequence shown here is derived from an EMBL/GenBank/DDBJ whole genome shotgun (WGS) entry which is preliminary data.</text>
</comment>
<keyword evidence="2" id="KW-0285">Flavoprotein</keyword>
<gene>
    <name evidence="5" type="ORF">QBC35DRAFT_510071</name>
</gene>
<dbReference type="Gene3D" id="3.50.50.60">
    <property type="entry name" value="FAD/NAD(P)-binding domain"/>
    <property type="match status" value="1"/>
</dbReference>
<evidence type="ECO:0000256" key="2">
    <source>
        <dbReference type="ARBA" id="ARBA00022630"/>
    </source>
</evidence>
<dbReference type="GO" id="GO:0008115">
    <property type="term" value="F:sarcosine oxidase activity"/>
    <property type="evidence" value="ECO:0007669"/>
    <property type="project" value="TreeGrafter"/>
</dbReference>
<accession>A0AAN6WHW1</accession>
<evidence type="ECO:0000256" key="3">
    <source>
        <dbReference type="ARBA" id="ARBA00022827"/>
    </source>
</evidence>
<dbReference type="GO" id="GO:0050660">
    <property type="term" value="F:flavin adenine dinucleotide binding"/>
    <property type="evidence" value="ECO:0007669"/>
    <property type="project" value="InterPro"/>
</dbReference>
<reference evidence="5" key="1">
    <citation type="journal article" date="2023" name="Mol. Phylogenet. Evol.">
        <title>Genome-scale phylogeny and comparative genomics of the fungal order Sordariales.</title>
        <authorList>
            <person name="Hensen N."/>
            <person name="Bonometti L."/>
            <person name="Westerberg I."/>
            <person name="Brannstrom I.O."/>
            <person name="Guillou S."/>
            <person name="Cros-Aarteil S."/>
            <person name="Calhoun S."/>
            <person name="Haridas S."/>
            <person name="Kuo A."/>
            <person name="Mondo S."/>
            <person name="Pangilinan J."/>
            <person name="Riley R."/>
            <person name="LaButti K."/>
            <person name="Andreopoulos B."/>
            <person name="Lipzen A."/>
            <person name="Chen C."/>
            <person name="Yan M."/>
            <person name="Daum C."/>
            <person name="Ng V."/>
            <person name="Clum A."/>
            <person name="Steindorff A."/>
            <person name="Ohm R.A."/>
            <person name="Martin F."/>
            <person name="Silar P."/>
            <person name="Natvig D.O."/>
            <person name="Lalanne C."/>
            <person name="Gautier V."/>
            <person name="Ament-Velasquez S.L."/>
            <person name="Kruys A."/>
            <person name="Hutchinson M.I."/>
            <person name="Powell A.J."/>
            <person name="Barry K."/>
            <person name="Miller A.N."/>
            <person name="Grigoriev I.V."/>
            <person name="Debuchy R."/>
            <person name="Gladieux P."/>
            <person name="Hiltunen Thoren M."/>
            <person name="Johannesson H."/>
        </authorList>
    </citation>
    <scope>NUCLEOTIDE SEQUENCE</scope>
    <source>
        <strain evidence="5">PSN309</strain>
    </source>
</reference>
<dbReference type="PANTHER" id="PTHR10961:SF37">
    <property type="entry name" value="FAD DEPENDENT OXIDOREDUCTASE DOMAIN-CONTAINING PROTEIN"/>
    <property type="match status" value="1"/>
</dbReference>